<evidence type="ECO:0000313" key="1">
    <source>
        <dbReference type="EMBL" id="EDM09252.1"/>
    </source>
</evidence>
<sequence>MSDACHPNVFAREEKTTTITHKTQSFPGNHGMPLTRGHLSSVLDSAGPGFCRTTSSLLLVFYTRKAVSRRRVWRPRVRILPFTQPQIIAMHLLMKLNCCFRALLQLVFFSLSN</sequence>
<dbReference type="EMBL" id="CH473958">
    <property type="protein sequence ID" value="EDM09252.1"/>
    <property type="molecule type" value="Genomic_DNA"/>
</dbReference>
<name>A6IDP7_RAT</name>
<accession>A6IDP7</accession>
<protein>
    <submittedName>
        <fullName evidence="1">C-terminal PDZ domain ligand of neuronal nitric oxide synthase, isoform CRA_c</fullName>
    </submittedName>
</protein>
<organism evidence="1 2">
    <name type="scientific">Rattus norvegicus</name>
    <name type="common">Rat</name>
    <dbReference type="NCBI Taxonomy" id="10116"/>
    <lineage>
        <taxon>Eukaryota</taxon>
        <taxon>Metazoa</taxon>
        <taxon>Chordata</taxon>
        <taxon>Craniata</taxon>
        <taxon>Vertebrata</taxon>
        <taxon>Euteleostomi</taxon>
        <taxon>Mammalia</taxon>
        <taxon>Eutheria</taxon>
        <taxon>Euarchontoglires</taxon>
        <taxon>Glires</taxon>
        <taxon>Rodentia</taxon>
        <taxon>Myomorpha</taxon>
        <taxon>Muroidea</taxon>
        <taxon>Muridae</taxon>
        <taxon>Murinae</taxon>
        <taxon>Rattus</taxon>
    </lineage>
</organism>
<dbReference type="Proteomes" id="UP000234681">
    <property type="component" value="Chromosome 13"/>
</dbReference>
<dbReference type="AlphaFoldDB" id="A6IDP7"/>
<gene>
    <name evidence="1" type="primary">Capon</name>
    <name evidence="1" type="ORF">rCG_46343</name>
</gene>
<reference evidence="1 2" key="1">
    <citation type="submission" date="2005-09" db="EMBL/GenBank/DDBJ databases">
        <authorList>
            <person name="Mural R.J."/>
            <person name="Li P.W."/>
            <person name="Adams M.D."/>
            <person name="Amanatides P.G."/>
            <person name="Baden-Tillson H."/>
            <person name="Barnstead M."/>
            <person name="Chin S.H."/>
            <person name="Dew I."/>
            <person name="Evans C.A."/>
            <person name="Ferriera S."/>
            <person name="Flanigan M."/>
            <person name="Fosler C."/>
            <person name="Glodek A."/>
            <person name="Gu Z."/>
            <person name="Holt R.A."/>
            <person name="Jennings D."/>
            <person name="Kraft C.L."/>
            <person name="Lu F."/>
            <person name="Nguyen T."/>
            <person name="Nusskern D.R."/>
            <person name="Pfannkoch C.M."/>
            <person name="Sitter C."/>
            <person name="Sutton G.G."/>
            <person name="Venter J.C."/>
            <person name="Wang Z."/>
            <person name="Woodage T."/>
            <person name="Zheng X.H."/>
            <person name="Zhong F."/>
        </authorList>
    </citation>
    <scope>NUCLEOTIDE SEQUENCE [LARGE SCALE GENOMIC DNA]</scope>
    <source>
        <strain>BN</strain>
        <strain evidence="2">Sprague-Dawley</strain>
    </source>
</reference>
<evidence type="ECO:0000313" key="2">
    <source>
        <dbReference type="Proteomes" id="UP000234681"/>
    </source>
</evidence>
<proteinExistence type="predicted"/>